<name>A0A9N9DNZ7_9GLOM</name>
<keyword evidence="2" id="KW-1185">Reference proteome</keyword>
<gene>
    <name evidence="1" type="ORF">FCALED_LOCUS10658</name>
</gene>
<dbReference type="AlphaFoldDB" id="A0A9N9DNZ7"/>
<sequence length="79" mass="9381">MDPTQPQVSNICQIPTFVSYCQNQCTHENLIGFYGDTFIFKIFTAEKPNINTELSNEQKMKKRIKKTARWTEEEIIRMY</sequence>
<evidence type="ECO:0000313" key="1">
    <source>
        <dbReference type="EMBL" id="CAG8642808.1"/>
    </source>
</evidence>
<reference evidence="1" key="1">
    <citation type="submission" date="2021-06" db="EMBL/GenBank/DDBJ databases">
        <authorList>
            <person name="Kallberg Y."/>
            <person name="Tangrot J."/>
            <person name="Rosling A."/>
        </authorList>
    </citation>
    <scope>NUCLEOTIDE SEQUENCE</scope>
    <source>
        <strain evidence="1">UK204</strain>
    </source>
</reference>
<evidence type="ECO:0000313" key="2">
    <source>
        <dbReference type="Proteomes" id="UP000789570"/>
    </source>
</evidence>
<accession>A0A9N9DNZ7</accession>
<proteinExistence type="predicted"/>
<protein>
    <submittedName>
        <fullName evidence="1">300_t:CDS:1</fullName>
    </submittedName>
</protein>
<dbReference type="Proteomes" id="UP000789570">
    <property type="component" value="Unassembled WGS sequence"/>
</dbReference>
<organism evidence="1 2">
    <name type="scientific">Funneliformis caledonium</name>
    <dbReference type="NCBI Taxonomy" id="1117310"/>
    <lineage>
        <taxon>Eukaryota</taxon>
        <taxon>Fungi</taxon>
        <taxon>Fungi incertae sedis</taxon>
        <taxon>Mucoromycota</taxon>
        <taxon>Glomeromycotina</taxon>
        <taxon>Glomeromycetes</taxon>
        <taxon>Glomerales</taxon>
        <taxon>Glomeraceae</taxon>
        <taxon>Funneliformis</taxon>
    </lineage>
</organism>
<comment type="caution">
    <text evidence="1">The sequence shown here is derived from an EMBL/GenBank/DDBJ whole genome shotgun (WGS) entry which is preliminary data.</text>
</comment>
<dbReference type="EMBL" id="CAJVPQ010004020">
    <property type="protein sequence ID" value="CAG8642808.1"/>
    <property type="molecule type" value="Genomic_DNA"/>
</dbReference>